<proteinExistence type="predicted"/>
<dbReference type="STRING" id="28445.BHQ20_24985"/>
<evidence type="ECO:0008006" key="3">
    <source>
        <dbReference type="Google" id="ProtNLM"/>
    </source>
</evidence>
<name>A0A1E3S6W1_MYCIE</name>
<sequence length="183" mass="18939">MFLASAAVRRGLPVRVIDADPQASASSWADRAAHRGTPLPFEVIPGTGSVVRALSSGPGELLLVDSPPGVAAAIDAAVDAADLVIIPTGTRAADIDRIWPTLDITAHRPTTILLTMLDMRKAEAVAMPHALVAAGAPLLRCTVRSKMAIERAFGRDVSQGLGDYAAVFDELIAAAIDGEVAAL</sequence>
<organism evidence="1 2">
    <name type="scientific">Mycobacterium intermedium</name>
    <dbReference type="NCBI Taxonomy" id="28445"/>
    <lineage>
        <taxon>Bacteria</taxon>
        <taxon>Bacillati</taxon>
        <taxon>Actinomycetota</taxon>
        <taxon>Actinomycetes</taxon>
        <taxon>Mycobacteriales</taxon>
        <taxon>Mycobacteriaceae</taxon>
        <taxon>Mycobacterium</taxon>
        <taxon>Mycobacterium simiae complex</taxon>
    </lineage>
</organism>
<accession>A0A1E3S6W1</accession>
<reference evidence="1 2" key="1">
    <citation type="submission" date="2017-02" db="EMBL/GenBank/DDBJ databases">
        <title>The new phylogeny of genus Mycobacterium.</title>
        <authorList>
            <person name="Tortoli E."/>
            <person name="Trovato A."/>
            <person name="Cirillo D.M."/>
        </authorList>
    </citation>
    <scope>NUCLEOTIDE SEQUENCE [LARGE SCALE GENOMIC DNA]</scope>
    <source>
        <strain evidence="1 2">DSM 44049</strain>
    </source>
</reference>
<keyword evidence="2" id="KW-1185">Reference proteome</keyword>
<dbReference type="Gene3D" id="3.40.50.300">
    <property type="entry name" value="P-loop containing nucleotide triphosphate hydrolases"/>
    <property type="match status" value="1"/>
</dbReference>
<dbReference type="OrthoDB" id="9804460at2"/>
<dbReference type="Proteomes" id="UP000192739">
    <property type="component" value="Unassembled WGS sequence"/>
</dbReference>
<dbReference type="SUPFAM" id="SSF52540">
    <property type="entry name" value="P-loop containing nucleoside triphosphate hydrolases"/>
    <property type="match status" value="1"/>
</dbReference>
<evidence type="ECO:0000313" key="1">
    <source>
        <dbReference type="EMBL" id="ORB00092.1"/>
    </source>
</evidence>
<gene>
    <name evidence="1" type="ORF">BST27_18750</name>
</gene>
<dbReference type="PIRSF" id="PIRSF009320">
    <property type="entry name" value="Nuc_binding_HP_1000"/>
    <property type="match status" value="1"/>
</dbReference>
<protein>
    <recommendedName>
        <fullName evidence="3">Chromosome partitioning protein ParA</fullName>
    </recommendedName>
</protein>
<evidence type="ECO:0000313" key="2">
    <source>
        <dbReference type="Proteomes" id="UP000192739"/>
    </source>
</evidence>
<dbReference type="AlphaFoldDB" id="A0A1E3S6W1"/>
<dbReference type="EMBL" id="MVHT01000055">
    <property type="protein sequence ID" value="ORB00092.1"/>
    <property type="molecule type" value="Genomic_DNA"/>
</dbReference>
<comment type="caution">
    <text evidence="1">The sequence shown here is derived from an EMBL/GenBank/DDBJ whole genome shotgun (WGS) entry which is preliminary data.</text>
</comment>
<dbReference type="InterPro" id="IPR027417">
    <property type="entry name" value="P-loop_NTPase"/>
</dbReference>